<evidence type="ECO:0000313" key="3">
    <source>
        <dbReference type="Proteomes" id="UP001265746"/>
    </source>
</evidence>
<dbReference type="Pfam" id="PF00583">
    <property type="entry name" value="Acetyltransf_1"/>
    <property type="match status" value="1"/>
</dbReference>
<protein>
    <recommendedName>
        <fullName evidence="1">N-acetyltransferase domain-containing protein</fullName>
    </recommendedName>
</protein>
<dbReference type="CDD" id="cd04301">
    <property type="entry name" value="NAT_SF"/>
    <property type="match status" value="1"/>
</dbReference>
<dbReference type="SUPFAM" id="SSF55729">
    <property type="entry name" value="Acyl-CoA N-acyltransferases (Nat)"/>
    <property type="match status" value="1"/>
</dbReference>
<evidence type="ECO:0000259" key="1">
    <source>
        <dbReference type="PROSITE" id="PS51186"/>
    </source>
</evidence>
<proteinExistence type="predicted"/>
<feature type="domain" description="N-acetyltransferase" evidence="1">
    <location>
        <begin position="69"/>
        <end position="215"/>
    </location>
</feature>
<sequence>MGHANKIDVAVVADGEMPACVEVLSKAFGHDAPFVDIYLPNHDTPSGQAQASKRLVAWQQSSENSTFLKAVMRADQGDQEHIIGLAVWTLMKEAPPAELSKIENVEEVWPDKDDREFMTRLWREYVIPRTQAVKDSEGKGVYVLELLGVHPEYQRLGAGKALVKWGTKAADEQNIKAVVEGTPIGRRCYEQCGLSVEIEEMRFDVGEEYAARRIPKLAYMTREPQT</sequence>
<evidence type="ECO:0000313" key="2">
    <source>
        <dbReference type="EMBL" id="KAK2615099.1"/>
    </source>
</evidence>
<dbReference type="Gene3D" id="3.40.630.30">
    <property type="match status" value="1"/>
</dbReference>
<dbReference type="Proteomes" id="UP001265746">
    <property type="component" value="Unassembled WGS sequence"/>
</dbReference>
<dbReference type="GO" id="GO:0016747">
    <property type="term" value="F:acyltransferase activity, transferring groups other than amino-acyl groups"/>
    <property type="evidence" value="ECO:0007669"/>
    <property type="project" value="InterPro"/>
</dbReference>
<dbReference type="AlphaFoldDB" id="A0AAD9SSX1"/>
<dbReference type="InterPro" id="IPR052523">
    <property type="entry name" value="Trichothecene_AcTrans"/>
</dbReference>
<dbReference type="PANTHER" id="PTHR42791">
    <property type="entry name" value="GNAT FAMILY ACETYLTRANSFERASE"/>
    <property type="match status" value="1"/>
</dbReference>
<reference evidence="2" key="1">
    <citation type="submission" date="2023-06" db="EMBL/GenBank/DDBJ databases">
        <authorList>
            <person name="Noh H."/>
        </authorList>
    </citation>
    <scope>NUCLEOTIDE SEQUENCE</scope>
    <source>
        <strain evidence="2">DUCC20226</strain>
    </source>
</reference>
<organism evidence="2 3">
    <name type="scientific">Phomopsis amygdali</name>
    <name type="common">Fusicoccum amygdali</name>
    <dbReference type="NCBI Taxonomy" id="1214568"/>
    <lineage>
        <taxon>Eukaryota</taxon>
        <taxon>Fungi</taxon>
        <taxon>Dikarya</taxon>
        <taxon>Ascomycota</taxon>
        <taxon>Pezizomycotina</taxon>
        <taxon>Sordariomycetes</taxon>
        <taxon>Sordariomycetidae</taxon>
        <taxon>Diaporthales</taxon>
        <taxon>Diaporthaceae</taxon>
        <taxon>Diaporthe</taxon>
    </lineage>
</organism>
<dbReference type="PROSITE" id="PS51186">
    <property type="entry name" value="GNAT"/>
    <property type="match status" value="1"/>
</dbReference>
<name>A0AAD9SSX1_PHOAM</name>
<keyword evidence="3" id="KW-1185">Reference proteome</keyword>
<comment type="caution">
    <text evidence="2">The sequence shown here is derived from an EMBL/GenBank/DDBJ whole genome shotgun (WGS) entry which is preliminary data.</text>
</comment>
<gene>
    <name evidence="2" type="ORF">N8I77_001875</name>
</gene>
<dbReference type="InterPro" id="IPR016181">
    <property type="entry name" value="Acyl_CoA_acyltransferase"/>
</dbReference>
<dbReference type="PANTHER" id="PTHR42791:SF14">
    <property type="entry name" value="N-ACETYLTRANSFERASE DOMAIN-CONTAINING PROTEIN"/>
    <property type="match status" value="1"/>
</dbReference>
<dbReference type="EMBL" id="JAUJFL010000001">
    <property type="protein sequence ID" value="KAK2615099.1"/>
    <property type="molecule type" value="Genomic_DNA"/>
</dbReference>
<dbReference type="InterPro" id="IPR000182">
    <property type="entry name" value="GNAT_dom"/>
</dbReference>
<accession>A0AAD9SSX1</accession>